<dbReference type="SUPFAM" id="SSF51004">
    <property type="entry name" value="C-terminal (heme d1) domain of cytochrome cd1-nitrite reductase"/>
    <property type="match status" value="1"/>
</dbReference>
<proteinExistence type="predicted"/>
<feature type="chain" id="PRO_5039355932" evidence="1">
    <location>
        <begin position="24"/>
        <end position="661"/>
    </location>
</feature>
<feature type="signal peptide" evidence="1">
    <location>
        <begin position="1"/>
        <end position="23"/>
    </location>
</feature>
<comment type="caution">
    <text evidence="2">The sequence shown here is derived from an EMBL/GenBank/DDBJ whole genome shotgun (WGS) entry which is preliminary data.</text>
</comment>
<dbReference type="Pfam" id="PF04122">
    <property type="entry name" value="CW_binding_2"/>
    <property type="match status" value="3"/>
</dbReference>
<dbReference type="Pfam" id="PF10282">
    <property type="entry name" value="Lactonase"/>
    <property type="match status" value="1"/>
</dbReference>
<keyword evidence="3" id="KW-1185">Reference proteome</keyword>
<dbReference type="EMBL" id="JACCBM010000001">
    <property type="protein sequence ID" value="NYD72077.1"/>
    <property type="molecule type" value="Genomic_DNA"/>
</dbReference>
<dbReference type="InterPro" id="IPR011964">
    <property type="entry name" value="YVTN_b-propeller_repeat"/>
</dbReference>
<dbReference type="PANTHER" id="PTHR47197:SF3">
    <property type="entry name" value="DIHYDRO-HEME D1 DEHYDROGENASE"/>
    <property type="match status" value="1"/>
</dbReference>
<dbReference type="Gene3D" id="3.40.50.12090">
    <property type="match status" value="2"/>
</dbReference>
<accession>A0A852STA0</accession>
<keyword evidence="1" id="KW-0732">Signal</keyword>
<dbReference type="InterPro" id="IPR007253">
    <property type="entry name" value="Cell_wall-bd_2"/>
</dbReference>
<dbReference type="InterPro" id="IPR051200">
    <property type="entry name" value="Host-pathogen_enzymatic-act"/>
</dbReference>
<reference evidence="2 3" key="1">
    <citation type="submission" date="2020-07" db="EMBL/GenBank/DDBJ databases">
        <title>Sequencing the genomes of 1000 actinobacteria strains.</title>
        <authorList>
            <person name="Klenk H.-P."/>
        </authorList>
    </citation>
    <scope>NUCLEOTIDE SEQUENCE [LARGE SCALE GENOMIC DNA]</scope>
    <source>
        <strain evidence="2 3">DSM 26474</strain>
    </source>
</reference>
<evidence type="ECO:0000313" key="2">
    <source>
        <dbReference type="EMBL" id="NYD72077.1"/>
    </source>
</evidence>
<dbReference type="InterPro" id="IPR015943">
    <property type="entry name" value="WD40/YVTN_repeat-like_dom_sf"/>
</dbReference>
<evidence type="ECO:0000256" key="1">
    <source>
        <dbReference type="SAM" id="SignalP"/>
    </source>
</evidence>
<dbReference type="NCBIfam" id="TIGR02276">
    <property type="entry name" value="beta_rpt_yvtn"/>
    <property type="match status" value="3"/>
</dbReference>
<sequence length="661" mass="66825">MSQLRSRRIVVAVAGGTVVLACASPLAASSASAGNAVSALISIATPVIPDPAPVAVIVDGATGQAYVANTFADTVSVIDTMTRELTQVIVAGPTGIGRGPSGLASDPAHHKVYVANYNSDSVSVIDTSTNAVVTVIPASASGIGGGPSGIVLDQELDKAYVTNLKDGTVSVIDTTRDKVTQVLPHDSKGGIGRAASGIAIDTDLHRAYVANLQDNSVSVIDTRDDGVISVIPQAAMGIGKAPRQIAVDSSLHRAFVTNSESGSVSVIDTTLNTVISVISTGVGPNPDSISFDPVGGQVWVDSESQIAAIDTRSLEITGTIRNGGESYFGTGIQSIAADTAHRRAYVTGSRSATVAVLDLDVTAPLARRSGDDRYATAAGVSASEFAPGVATVYIASGENFPDALSGSAVAGSRGVPVLLATKNSIPTATGAELARLKAKQIVVLGGTAAVSESVEQALRSYGPVTRIGGDDRFAVSAAISRENFSVNQPVVYIASGENFPDALSGGAAAANIGSPVLLVNRGAIPKPVADELTRLQPGRIVVLGGENAVAPAVETALQAISPTTRIAGADRFEVSAAISRTTFTAGADVVYLASGTGFADALAGGPAATVNGAPMLLVRPDAVPPAIAAEVKRLDPTRIVVLGGTQAVSAQLSTQIRELLY</sequence>
<dbReference type="InterPro" id="IPR011048">
    <property type="entry name" value="Haem_d1_sf"/>
</dbReference>
<dbReference type="InterPro" id="IPR019405">
    <property type="entry name" value="Lactonase_7-beta_prop"/>
</dbReference>
<protein>
    <submittedName>
        <fullName evidence="2">YVTN family beta-propeller protein</fullName>
    </submittedName>
</protein>
<name>A0A852STA0_9MICO</name>
<dbReference type="Proteomes" id="UP000549913">
    <property type="component" value="Unassembled WGS sequence"/>
</dbReference>
<dbReference type="RefSeq" id="WP_179548899.1">
    <property type="nucleotide sequence ID" value="NZ_BSEW01000002.1"/>
</dbReference>
<dbReference type="PROSITE" id="PS51257">
    <property type="entry name" value="PROKAR_LIPOPROTEIN"/>
    <property type="match status" value="1"/>
</dbReference>
<dbReference type="Gene3D" id="2.130.10.10">
    <property type="entry name" value="YVTN repeat-like/Quinoprotein amine dehydrogenase"/>
    <property type="match status" value="2"/>
</dbReference>
<dbReference type="InterPro" id="IPR006311">
    <property type="entry name" value="TAT_signal"/>
</dbReference>
<organism evidence="2 3">
    <name type="scientific">Herbiconiux flava</name>
    <dbReference type="NCBI Taxonomy" id="881268"/>
    <lineage>
        <taxon>Bacteria</taxon>
        <taxon>Bacillati</taxon>
        <taxon>Actinomycetota</taxon>
        <taxon>Actinomycetes</taxon>
        <taxon>Micrococcales</taxon>
        <taxon>Microbacteriaceae</taxon>
        <taxon>Herbiconiux</taxon>
    </lineage>
</organism>
<gene>
    <name evidence="2" type="ORF">BJ984_003235</name>
</gene>
<dbReference type="PROSITE" id="PS51318">
    <property type="entry name" value="TAT"/>
    <property type="match status" value="1"/>
</dbReference>
<evidence type="ECO:0000313" key="3">
    <source>
        <dbReference type="Proteomes" id="UP000549913"/>
    </source>
</evidence>
<dbReference type="PANTHER" id="PTHR47197">
    <property type="entry name" value="PROTEIN NIRF"/>
    <property type="match status" value="1"/>
</dbReference>
<dbReference type="AlphaFoldDB" id="A0A852STA0"/>